<keyword evidence="1" id="KW-0812">Transmembrane</keyword>
<keyword evidence="1" id="KW-0472">Membrane</keyword>
<feature type="domain" description="TfoX N-terminal" evidence="2">
    <location>
        <begin position="15"/>
        <end position="105"/>
    </location>
</feature>
<feature type="transmembrane region" description="Helical" evidence="1">
    <location>
        <begin position="163"/>
        <end position="182"/>
    </location>
</feature>
<name>A0A806XBG1_9ENTR</name>
<dbReference type="PANTHER" id="PTHR36121:SF1">
    <property type="entry name" value="PROTEIN SXY"/>
    <property type="match status" value="1"/>
</dbReference>
<dbReference type="OrthoDB" id="4225809at2"/>
<dbReference type="RefSeq" id="WP_062740801.1">
    <property type="nucleotide sequence ID" value="NZ_CP012871.1"/>
</dbReference>
<dbReference type="Pfam" id="PF04994">
    <property type="entry name" value="TfoX_C"/>
    <property type="match status" value="1"/>
</dbReference>
<dbReference type="EMBL" id="CP012871">
    <property type="protein sequence ID" value="ALR76237.1"/>
    <property type="molecule type" value="Genomic_DNA"/>
</dbReference>
<dbReference type="SUPFAM" id="SSF159894">
    <property type="entry name" value="YgaC/TfoX-N like"/>
    <property type="match status" value="1"/>
</dbReference>
<organism evidence="4 5">
    <name type="scientific">[Enterobacter] lignolyticus</name>
    <dbReference type="NCBI Taxonomy" id="1334193"/>
    <lineage>
        <taxon>Bacteria</taxon>
        <taxon>Pseudomonadati</taxon>
        <taxon>Pseudomonadota</taxon>
        <taxon>Gammaproteobacteria</taxon>
        <taxon>Enterobacterales</taxon>
        <taxon>Enterobacteriaceae</taxon>
        <taxon>Pluralibacter</taxon>
    </lineage>
</organism>
<dbReference type="InterPro" id="IPR047525">
    <property type="entry name" value="TfoX-like"/>
</dbReference>
<dbReference type="Proteomes" id="UP000069162">
    <property type="component" value="Chromosome"/>
</dbReference>
<reference evidence="5" key="1">
    <citation type="submission" date="2015-10" db="EMBL/GenBank/DDBJ databases">
        <title>Complete Genome Sequencing of Klebsiella sp. strain G5.</title>
        <authorList>
            <person name="Chan K.-G."/>
            <person name="Chen J.-W."/>
        </authorList>
    </citation>
    <scope>NUCLEOTIDE SEQUENCE [LARGE SCALE GENOMIC DNA]</scope>
    <source>
        <strain evidence="5">G5</strain>
    </source>
</reference>
<gene>
    <name evidence="4" type="ORF">AO703_07980</name>
</gene>
<sequence length="204" mass="23520">MKKLSYQRIYESEECLSPLGKIRHRALFGGYSLSVDDTVFAMVAEGELYLRVCEESATYHVTHPPTLLTLSKRGRRVSLNYYRVDDELWLNRPLLLQLSKQALGEALQEKRRRRGTGRLKDLPNISFQLEMLLHESGVKDPQTLRALGSATVWFRLRRLRKDLNVSVLFALEGAILGLHAAAIPHQRRQHLQEWAEMLTQEKKG</sequence>
<accession>A0A806XBG1</accession>
<dbReference type="Pfam" id="PF04993">
    <property type="entry name" value="TfoX_N"/>
    <property type="match status" value="1"/>
</dbReference>
<dbReference type="InterPro" id="IPR007076">
    <property type="entry name" value="TfoX_N"/>
</dbReference>
<evidence type="ECO:0000256" key="1">
    <source>
        <dbReference type="SAM" id="Phobius"/>
    </source>
</evidence>
<dbReference type="AlphaFoldDB" id="A0A806XBG1"/>
<feature type="domain" description="TfoX C-terminal" evidence="3">
    <location>
        <begin position="117"/>
        <end position="194"/>
    </location>
</feature>
<dbReference type="InterPro" id="IPR026256">
    <property type="entry name" value="TfoX-like_gammaprotbact"/>
</dbReference>
<dbReference type="PANTHER" id="PTHR36121">
    <property type="entry name" value="PROTEIN SXY"/>
    <property type="match status" value="1"/>
</dbReference>
<evidence type="ECO:0000259" key="3">
    <source>
        <dbReference type="Pfam" id="PF04994"/>
    </source>
</evidence>
<dbReference type="Gene3D" id="3.30.1460.30">
    <property type="entry name" value="YgaC/TfoX-N like chaperone"/>
    <property type="match status" value="1"/>
</dbReference>
<evidence type="ECO:0000313" key="5">
    <source>
        <dbReference type="Proteomes" id="UP000069162"/>
    </source>
</evidence>
<dbReference type="Gene3D" id="1.10.150.20">
    <property type="entry name" value="5' to 3' exonuclease, C-terminal subdomain"/>
    <property type="match status" value="1"/>
</dbReference>
<keyword evidence="1" id="KW-1133">Transmembrane helix</keyword>
<evidence type="ECO:0000313" key="4">
    <source>
        <dbReference type="EMBL" id="ALR76237.1"/>
    </source>
</evidence>
<evidence type="ECO:0000259" key="2">
    <source>
        <dbReference type="Pfam" id="PF04993"/>
    </source>
</evidence>
<dbReference type="GO" id="GO:0030420">
    <property type="term" value="P:establishment of competence for transformation"/>
    <property type="evidence" value="ECO:0007669"/>
    <property type="project" value="InterPro"/>
</dbReference>
<protein>
    <submittedName>
        <fullName evidence="4">Competence protein</fullName>
    </submittedName>
</protein>
<dbReference type="InterPro" id="IPR007077">
    <property type="entry name" value="TfoX_C"/>
</dbReference>
<proteinExistence type="predicted"/>
<dbReference type="KEGG" id="kle:AO703_07980"/>
<dbReference type="PIRSF" id="PIRSF028788">
    <property type="entry name" value="TfoX_Sxy"/>
    <property type="match status" value="1"/>
</dbReference>